<proteinExistence type="predicted"/>
<evidence type="ECO:0000313" key="2">
    <source>
        <dbReference type="Proteomes" id="UP001556118"/>
    </source>
</evidence>
<name>A0ABV3RE99_9SPHN</name>
<reference evidence="1 2" key="1">
    <citation type="submission" date="2024-06" db="EMBL/GenBank/DDBJ databases">
        <title>Novosphingobium rhizovicinus M1R2S20.</title>
        <authorList>
            <person name="Sun J.-Q."/>
        </authorList>
    </citation>
    <scope>NUCLEOTIDE SEQUENCE [LARGE SCALE GENOMIC DNA]</scope>
    <source>
        <strain evidence="1 2">M1R2S20</strain>
    </source>
</reference>
<dbReference type="EMBL" id="JBFNXR010000050">
    <property type="protein sequence ID" value="MEW9856168.1"/>
    <property type="molecule type" value="Genomic_DNA"/>
</dbReference>
<protein>
    <submittedName>
        <fullName evidence="1">Uncharacterized protein</fullName>
    </submittedName>
</protein>
<accession>A0ABV3RE99</accession>
<keyword evidence="2" id="KW-1185">Reference proteome</keyword>
<organism evidence="1 2">
    <name type="scientific">Novosphingobium rhizovicinum</name>
    <dbReference type="NCBI Taxonomy" id="3228928"/>
    <lineage>
        <taxon>Bacteria</taxon>
        <taxon>Pseudomonadati</taxon>
        <taxon>Pseudomonadota</taxon>
        <taxon>Alphaproteobacteria</taxon>
        <taxon>Sphingomonadales</taxon>
        <taxon>Sphingomonadaceae</taxon>
        <taxon>Novosphingobium</taxon>
    </lineage>
</organism>
<dbReference type="Proteomes" id="UP001556118">
    <property type="component" value="Unassembled WGS sequence"/>
</dbReference>
<sequence length="187" mass="19703">MKRAKASGATLAGGILGGGVLAGLMLSLAVPTTMKRQAGEGWRDLIPAASVSVEEEPSMYWMEAPPQDIQPISWLPDESWNSPQWADDDWPPYVDDPVYDQPYGEGELTHADLMVDTRPRAEPIAVGLTPTITGESARPSAADAAAAAAEAARMAAADVRTEIAAAAISVHDAAREPDDFETAFGAD</sequence>
<gene>
    <name evidence="1" type="ORF">ABUH87_13585</name>
</gene>
<comment type="caution">
    <text evidence="1">The sequence shown here is derived from an EMBL/GenBank/DDBJ whole genome shotgun (WGS) entry which is preliminary data.</text>
</comment>
<dbReference type="RefSeq" id="WP_367774477.1">
    <property type="nucleotide sequence ID" value="NZ_JBFNXR010000050.1"/>
</dbReference>
<evidence type="ECO:0000313" key="1">
    <source>
        <dbReference type="EMBL" id="MEW9856168.1"/>
    </source>
</evidence>